<dbReference type="SMART" id="SM00481">
    <property type="entry name" value="POLIIIAc"/>
    <property type="match status" value="1"/>
</dbReference>
<proteinExistence type="predicted"/>
<dbReference type="Proteomes" id="UP001226577">
    <property type="component" value="Unassembled WGS sequence"/>
</dbReference>
<feature type="region of interest" description="Disordered" evidence="1">
    <location>
        <begin position="110"/>
        <end position="129"/>
    </location>
</feature>
<comment type="caution">
    <text evidence="3">The sequence shown here is derived from an EMBL/GenBank/DDBJ whole genome shotgun (WGS) entry which is preliminary data.</text>
</comment>
<dbReference type="SUPFAM" id="SSF89550">
    <property type="entry name" value="PHP domain-like"/>
    <property type="match status" value="1"/>
</dbReference>
<dbReference type="NCBIfam" id="NF038032">
    <property type="entry name" value="CehA_McbA_metalo"/>
    <property type="match status" value="1"/>
</dbReference>
<dbReference type="InterPro" id="IPR052018">
    <property type="entry name" value="PHP_domain"/>
</dbReference>
<dbReference type="EMBL" id="JAUSRE010000025">
    <property type="protein sequence ID" value="MDP9890274.1"/>
    <property type="molecule type" value="Genomic_DNA"/>
</dbReference>
<dbReference type="Pfam" id="PF02811">
    <property type="entry name" value="PHP"/>
    <property type="match status" value="1"/>
</dbReference>
<feature type="compositionally biased region" description="Low complexity" evidence="1">
    <location>
        <begin position="113"/>
        <end position="128"/>
    </location>
</feature>
<dbReference type="InterPro" id="IPR016195">
    <property type="entry name" value="Pol/histidinol_Pase-like"/>
</dbReference>
<gene>
    <name evidence="3" type="ORF">J2X98_003888</name>
</gene>
<dbReference type="PANTHER" id="PTHR42924:SF3">
    <property type="entry name" value="POLYMERASE_HISTIDINOL PHOSPHATASE N-TERMINAL DOMAIN-CONTAINING PROTEIN"/>
    <property type="match status" value="1"/>
</dbReference>
<feature type="domain" description="Polymerase/histidinol phosphatase N-terminal" evidence="2">
    <location>
        <begin position="145"/>
        <end position="210"/>
    </location>
</feature>
<evidence type="ECO:0000259" key="2">
    <source>
        <dbReference type="SMART" id="SM00481"/>
    </source>
</evidence>
<keyword evidence="4" id="KW-1185">Reference proteome</keyword>
<accession>A0ABT9S1B7</accession>
<dbReference type="Gene3D" id="3.20.20.140">
    <property type="entry name" value="Metal-dependent hydrolases"/>
    <property type="match status" value="1"/>
</dbReference>
<reference evidence="3 4" key="1">
    <citation type="submission" date="2023-07" db="EMBL/GenBank/DDBJ databases">
        <title>Sorghum-associated microbial communities from plants grown in Nebraska, USA.</title>
        <authorList>
            <person name="Schachtman D."/>
        </authorList>
    </citation>
    <scope>NUCLEOTIDE SEQUENCE [LARGE SCALE GENOMIC DNA]</scope>
    <source>
        <strain evidence="3 4">CC222</strain>
    </source>
</reference>
<evidence type="ECO:0000313" key="3">
    <source>
        <dbReference type="EMBL" id="MDP9890274.1"/>
    </source>
</evidence>
<dbReference type="InterPro" id="IPR003141">
    <property type="entry name" value="Pol/His_phosphatase_N"/>
</dbReference>
<evidence type="ECO:0000313" key="4">
    <source>
        <dbReference type="Proteomes" id="UP001226577"/>
    </source>
</evidence>
<organism evidence="3 4">
    <name type="scientific">Pseudarthrobacter enclensis</name>
    <dbReference type="NCBI Taxonomy" id="993070"/>
    <lineage>
        <taxon>Bacteria</taxon>
        <taxon>Bacillati</taxon>
        <taxon>Actinomycetota</taxon>
        <taxon>Actinomycetes</taxon>
        <taxon>Micrococcales</taxon>
        <taxon>Micrococcaceae</taxon>
        <taxon>Pseudarthrobacter</taxon>
    </lineage>
</organism>
<dbReference type="InterPro" id="IPR004013">
    <property type="entry name" value="PHP_dom"/>
</dbReference>
<dbReference type="PANTHER" id="PTHR42924">
    <property type="entry name" value="EXONUCLEASE"/>
    <property type="match status" value="1"/>
</dbReference>
<evidence type="ECO:0000256" key="1">
    <source>
        <dbReference type="SAM" id="MobiDB-lite"/>
    </source>
</evidence>
<dbReference type="RefSeq" id="WP_141945196.1">
    <property type="nucleotide sequence ID" value="NZ_JAUSRE010000025.1"/>
</dbReference>
<name>A0ABT9S1B7_9MICC</name>
<sequence length="402" mass="43654">MRISRTLTPEDRAGNLYFDVPFELGRCESLEVLLDYDRSRAVIDLGCMGPDGWRGWSGGAKKRFVISRTAASTGYCSGELEAGVWKVVLGLHQIPAEGVTVELTINTPATGGVEAEPSAPSPVSTVPASRRRNLPAAAGMRWLAGDCHAHSLHSDGSLSLRQLAGEAARNGLDFLAVTDHNTVSHYPHLQGVGHEYGIALLPGQEVTTVRGHANAYGRIDWVDFRCHPDAWLDQVEGEGGFLSINHPVAADCSWQWQLSRKPSHAEIMHETWLPNRRDTSIWAWLSAWGEPVIPLGGGDFHRLEDGHPTGLPTTWVQSAEPTEEGLLAALKTGPTALSMGIDAPLLLRVDGELLALDAEGTILVDFEGRRQLIRDSYAAIDTQGAGPYRLETSDRRILALTT</sequence>
<dbReference type="CDD" id="cd07432">
    <property type="entry name" value="PHP_HisPPase"/>
    <property type="match status" value="1"/>
</dbReference>
<protein>
    <recommendedName>
        <fullName evidence="2">Polymerase/histidinol phosphatase N-terminal domain-containing protein</fullName>
    </recommendedName>
</protein>